<evidence type="ECO:0000256" key="12">
    <source>
        <dbReference type="PROSITE-ProRule" id="PRU00175"/>
    </source>
</evidence>
<keyword evidence="7 12" id="KW-0863">Zinc-finger</keyword>
<protein>
    <recommendedName>
        <fullName evidence="15">RING-type domain-containing protein</fullName>
    </recommendedName>
</protein>
<keyword evidence="11 14" id="KW-0472">Membrane</keyword>
<dbReference type="SUPFAM" id="SSF57850">
    <property type="entry name" value="RING/U-box"/>
    <property type="match status" value="1"/>
</dbReference>
<dbReference type="Gene3D" id="3.30.40.10">
    <property type="entry name" value="Zinc/RING finger domain, C3HC4 (zinc finger)"/>
    <property type="match status" value="1"/>
</dbReference>
<organism evidence="16 17">
    <name type="scientific">Lithospermum erythrorhizon</name>
    <name type="common">Purple gromwell</name>
    <name type="synonym">Lithospermum officinale var. erythrorhizon</name>
    <dbReference type="NCBI Taxonomy" id="34254"/>
    <lineage>
        <taxon>Eukaryota</taxon>
        <taxon>Viridiplantae</taxon>
        <taxon>Streptophyta</taxon>
        <taxon>Embryophyta</taxon>
        <taxon>Tracheophyta</taxon>
        <taxon>Spermatophyta</taxon>
        <taxon>Magnoliopsida</taxon>
        <taxon>eudicotyledons</taxon>
        <taxon>Gunneridae</taxon>
        <taxon>Pentapetalae</taxon>
        <taxon>asterids</taxon>
        <taxon>lamiids</taxon>
        <taxon>Boraginales</taxon>
        <taxon>Boraginaceae</taxon>
        <taxon>Boraginoideae</taxon>
        <taxon>Lithospermeae</taxon>
        <taxon>Lithospermum</taxon>
    </lineage>
</organism>
<evidence type="ECO:0000259" key="15">
    <source>
        <dbReference type="PROSITE" id="PS50089"/>
    </source>
</evidence>
<dbReference type="GO" id="GO:0000278">
    <property type="term" value="P:mitotic cell cycle"/>
    <property type="evidence" value="ECO:0007669"/>
    <property type="project" value="UniProtKB-ARBA"/>
</dbReference>
<keyword evidence="10 14" id="KW-1133">Transmembrane helix</keyword>
<dbReference type="InterPro" id="IPR013083">
    <property type="entry name" value="Znf_RING/FYVE/PHD"/>
</dbReference>
<feature type="compositionally biased region" description="Polar residues" evidence="13">
    <location>
        <begin position="320"/>
        <end position="332"/>
    </location>
</feature>
<feature type="region of interest" description="Disordered" evidence="13">
    <location>
        <begin position="320"/>
        <end position="369"/>
    </location>
</feature>
<dbReference type="GO" id="GO:0005768">
    <property type="term" value="C:endosome"/>
    <property type="evidence" value="ECO:0007669"/>
    <property type="project" value="TreeGrafter"/>
</dbReference>
<evidence type="ECO:0000256" key="2">
    <source>
        <dbReference type="ARBA" id="ARBA00004308"/>
    </source>
</evidence>
<keyword evidence="4" id="KW-0808">Transferase</keyword>
<dbReference type="EMBL" id="BAABME010001293">
    <property type="protein sequence ID" value="GAA0148757.1"/>
    <property type="molecule type" value="Genomic_DNA"/>
</dbReference>
<name>A0AAV3PCH7_LITER</name>
<dbReference type="GO" id="GO:0009705">
    <property type="term" value="C:plant-type vacuole membrane"/>
    <property type="evidence" value="ECO:0007669"/>
    <property type="project" value="TreeGrafter"/>
</dbReference>
<evidence type="ECO:0000256" key="14">
    <source>
        <dbReference type="SAM" id="Phobius"/>
    </source>
</evidence>
<dbReference type="FunFam" id="3.30.40.10:FF:000658">
    <property type="entry name" value="E3 ubiquitin-protein ligase APD2"/>
    <property type="match status" value="1"/>
</dbReference>
<evidence type="ECO:0000256" key="4">
    <source>
        <dbReference type="ARBA" id="ARBA00022679"/>
    </source>
</evidence>
<comment type="pathway">
    <text evidence="3">Protein modification; protein ubiquitination.</text>
</comment>
<feature type="compositionally biased region" description="Basic and acidic residues" evidence="13">
    <location>
        <begin position="359"/>
        <end position="369"/>
    </location>
</feature>
<keyword evidence="9" id="KW-0862">Zinc</keyword>
<dbReference type="GO" id="GO:0016567">
    <property type="term" value="P:protein ubiquitination"/>
    <property type="evidence" value="ECO:0007669"/>
    <property type="project" value="TreeGrafter"/>
</dbReference>
<dbReference type="AlphaFoldDB" id="A0AAV3PCH7"/>
<evidence type="ECO:0000256" key="10">
    <source>
        <dbReference type="ARBA" id="ARBA00022989"/>
    </source>
</evidence>
<dbReference type="SMART" id="SM00184">
    <property type="entry name" value="RING"/>
    <property type="match status" value="1"/>
</dbReference>
<evidence type="ECO:0000256" key="1">
    <source>
        <dbReference type="ARBA" id="ARBA00004141"/>
    </source>
</evidence>
<dbReference type="InterPro" id="IPR032008">
    <property type="entry name" value="APD1-4_N"/>
</dbReference>
<comment type="subcellular location">
    <subcellularLocation>
        <location evidence="2">Endomembrane system</location>
    </subcellularLocation>
    <subcellularLocation>
        <location evidence="1">Membrane</location>
        <topology evidence="1">Multi-pass membrane protein</topology>
    </subcellularLocation>
</comment>
<evidence type="ECO:0000256" key="3">
    <source>
        <dbReference type="ARBA" id="ARBA00004906"/>
    </source>
</evidence>
<keyword evidence="8" id="KW-0833">Ubl conjugation pathway</keyword>
<feature type="transmembrane region" description="Helical" evidence="14">
    <location>
        <begin position="288"/>
        <end position="309"/>
    </location>
</feature>
<sequence length="428" mass="46969">MGESSEGATSSASTSEVLPVPHLNTHFPSVVRGRLDGGDPPLTNDPWSGVIAVVTFWTFVSLILMLGIYGSEIFKLSSNASILIKPNPLFIQSLTVERLNVAIGEPMLYGFDVSPALDVVSSWSEHHKTTLLGGTHKEWMYYLNEGSQIDISYNVPSLMQFPLVLAIAEGTAGLARWLEDPSYPNITLLWKQIRGTGMTGQSISKSSSYYIAVGNLNSFTEEVELHFRIRALLYNTTNAYWKCSVARGPCHMKIPFTGGHSALLTSFGLKLGVKNDNSTVKISYGPRWITYFGGIGGVMVLMSLAVYYFNNFRSIRQGDSSIQSNEGSTSAPLLSRKDDDNLSLGSSYDSVSEDDGDPEDHPSANDHENNNSTQRLCAICFDAPRDSFFIPCGHCVSCYTCGTKIAESAGTCPICRRRMKKVRKIYTI</sequence>
<evidence type="ECO:0000256" key="11">
    <source>
        <dbReference type="ARBA" id="ARBA00023136"/>
    </source>
</evidence>
<dbReference type="PROSITE" id="PS50089">
    <property type="entry name" value="ZF_RING_2"/>
    <property type="match status" value="1"/>
</dbReference>
<evidence type="ECO:0000256" key="8">
    <source>
        <dbReference type="ARBA" id="ARBA00022786"/>
    </source>
</evidence>
<dbReference type="Pfam" id="PF16040">
    <property type="entry name" value="APD1-4_N"/>
    <property type="match status" value="1"/>
</dbReference>
<gene>
    <name evidence="16" type="ORF">LIER_08110</name>
</gene>
<dbReference type="GO" id="GO:0008270">
    <property type="term" value="F:zinc ion binding"/>
    <property type="evidence" value="ECO:0007669"/>
    <property type="project" value="UniProtKB-KW"/>
</dbReference>
<evidence type="ECO:0000256" key="7">
    <source>
        <dbReference type="ARBA" id="ARBA00022771"/>
    </source>
</evidence>
<accession>A0AAV3PCH7</accession>
<dbReference type="PANTHER" id="PTHR46858:SF5">
    <property type="entry name" value="E3 UBIQUITIN-PROTEIN LIGASE APD1-RELATED"/>
    <property type="match status" value="1"/>
</dbReference>
<dbReference type="Pfam" id="PF16041">
    <property type="entry name" value="APD1-4_M"/>
    <property type="match status" value="1"/>
</dbReference>
<keyword evidence="5 14" id="KW-0812">Transmembrane</keyword>
<dbReference type="Pfam" id="PF13920">
    <property type="entry name" value="zf-C3HC4_3"/>
    <property type="match status" value="1"/>
</dbReference>
<evidence type="ECO:0000256" key="6">
    <source>
        <dbReference type="ARBA" id="ARBA00022723"/>
    </source>
</evidence>
<dbReference type="GO" id="GO:0061630">
    <property type="term" value="F:ubiquitin protein ligase activity"/>
    <property type="evidence" value="ECO:0007669"/>
    <property type="project" value="TreeGrafter"/>
</dbReference>
<keyword evidence="6" id="KW-0479">Metal-binding</keyword>
<reference evidence="16 17" key="1">
    <citation type="submission" date="2024-01" db="EMBL/GenBank/DDBJ databases">
        <title>The complete chloroplast genome sequence of Lithospermum erythrorhizon: insights into the phylogenetic relationship among Boraginaceae species and the maternal lineages of purple gromwells.</title>
        <authorList>
            <person name="Okada T."/>
            <person name="Watanabe K."/>
        </authorList>
    </citation>
    <scope>NUCLEOTIDE SEQUENCE [LARGE SCALE GENOMIC DNA]</scope>
</reference>
<keyword evidence="17" id="KW-1185">Reference proteome</keyword>
<feature type="transmembrane region" description="Helical" evidence="14">
    <location>
        <begin position="47"/>
        <end position="69"/>
    </location>
</feature>
<dbReference type="Proteomes" id="UP001454036">
    <property type="component" value="Unassembled WGS sequence"/>
</dbReference>
<evidence type="ECO:0000256" key="13">
    <source>
        <dbReference type="SAM" id="MobiDB-lite"/>
    </source>
</evidence>
<evidence type="ECO:0000256" key="9">
    <source>
        <dbReference type="ARBA" id="ARBA00022833"/>
    </source>
</evidence>
<dbReference type="PANTHER" id="PTHR46858">
    <property type="entry name" value="OS05G0521000 PROTEIN"/>
    <property type="match status" value="1"/>
</dbReference>
<dbReference type="InterPro" id="IPR001841">
    <property type="entry name" value="Znf_RING"/>
</dbReference>
<proteinExistence type="predicted"/>
<dbReference type="GO" id="GO:0009555">
    <property type="term" value="P:pollen development"/>
    <property type="evidence" value="ECO:0007669"/>
    <property type="project" value="UniProtKB-ARBA"/>
</dbReference>
<evidence type="ECO:0000313" key="16">
    <source>
        <dbReference type="EMBL" id="GAA0148757.1"/>
    </source>
</evidence>
<evidence type="ECO:0000256" key="5">
    <source>
        <dbReference type="ARBA" id="ARBA00022692"/>
    </source>
</evidence>
<dbReference type="InterPro" id="IPR032010">
    <property type="entry name" value="APD1-4_M"/>
</dbReference>
<comment type="caution">
    <text evidence="16">The sequence shown here is derived from an EMBL/GenBank/DDBJ whole genome shotgun (WGS) entry which is preliminary data.</text>
</comment>
<feature type="domain" description="RING-type" evidence="15">
    <location>
        <begin position="377"/>
        <end position="416"/>
    </location>
</feature>
<evidence type="ECO:0000313" key="17">
    <source>
        <dbReference type="Proteomes" id="UP001454036"/>
    </source>
</evidence>